<accession>A0ABW4VPM1</accession>
<evidence type="ECO:0000256" key="7">
    <source>
        <dbReference type="ARBA" id="ARBA00025705"/>
    </source>
</evidence>
<dbReference type="InterPro" id="IPR006366">
    <property type="entry name" value="CobA/CysG_C"/>
</dbReference>
<organism evidence="9 10">
    <name type="scientific">Belliella marina</name>
    <dbReference type="NCBI Taxonomy" id="1644146"/>
    <lineage>
        <taxon>Bacteria</taxon>
        <taxon>Pseudomonadati</taxon>
        <taxon>Bacteroidota</taxon>
        <taxon>Cytophagia</taxon>
        <taxon>Cytophagales</taxon>
        <taxon>Cyclobacteriaceae</taxon>
        <taxon>Belliella</taxon>
    </lineage>
</organism>
<evidence type="ECO:0000256" key="4">
    <source>
        <dbReference type="ARBA" id="ARBA00022679"/>
    </source>
</evidence>
<dbReference type="PANTHER" id="PTHR45790">
    <property type="entry name" value="SIROHEME SYNTHASE-RELATED"/>
    <property type="match status" value="1"/>
</dbReference>
<dbReference type="GO" id="GO:0032259">
    <property type="term" value="P:methylation"/>
    <property type="evidence" value="ECO:0007669"/>
    <property type="project" value="UniProtKB-KW"/>
</dbReference>
<dbReference type="InterPro" id="IPR035996">
    <property type="entry name" value="4pyrrol_Methylase_sf"/>
</dbReference>
<evidence type="ECO:0000259" key="8">
    <source>
        <dbReference type="Pfam" id="PF00590"/>
    </source>
</evidence>
<dbReference type="InterPro" id="IPR014777">
    <property type="entry name" value="4pyrrole_Mease_sub1"/>
</dbReference>
<evidence type="ECO:0000256" key="6">
    <source>
        <dbReference type="ARBA" id="ARBA00023244"/>
    </source>
</evidence>
<gene>
    <name evidence="9" type="primary">cobA</name>
    <name evidence="9" type="ORF">ACFSKL_18180</name>
</gene>
<comment type="similarity">
    <text evidence="1">Belongs to the precorrin methyltransferase family.</text>
</comment>
<dbReference type="EMBL" id="JBHUHR010000045">
    <property type="protein sequence ID" value="MFD2036738.1"/>
    <property type="molecule type" value="Genomic_DNA"/>
</dbReference>
<dbReference type="Pfam" id="PF00590">
    <property type="entry name" value="TP_methylase"/>
    <property type="match status" value="1"/>
</dbReference>
<keyword evidence="10" id="KW-1185">Reference proteome</keyword>
<dbReference type="NCBIfam" id="NF004790">
    <property type="entry name" value="PRK06136.1"/>
    <property type="match status" value="1"/>
</dbReference>
<keyword evidence="4 9" id="KW-0808">Transferase</keyword>
<evidence type="ECO:0000313" key="9">
    <source>
        <dbReference type="EMBL" id="MFD2036738.1"/>
    </source>
</evidence>
<dbReference type="InterPro" id="IPR000878">
    <property type="entry name" value="4pyrrol_Mease"/>
</dbReference>
<dbReference type="SUPFAM" id="SSF53790">
    <property type="entry name" value="Tetrapyrrole methylase"/>
    <property type="match status" value="1"/>
</dbReference>
<dbReference type="Proteomes" id="UP001597361">
    <property type="component" value="Unassembled WGS sequence"/>
</dbReference>
<feature type="domain" description="Tetrapyrrole methylase" evidence="8">
    <location>
        <begin position="6"/>
        <end position="215"/>
    </location>
</feature>
<dbReference type="PANTHER" id="PTHR45790:SF3">
    <property type="entry name" value="S-ADENOSYL-L-METHIONINE-DEPENDENT UROPORPHYRINOGEN III METHYLTRANSFERASE, CHLOROPLASTIC"/>
    <property type="match status" value="1"/>
</dbReference>
<dbReference type="InterPro" id="IPR014776">
    <property type="entry name" value="4pyrrole_Mease_sub2"/>
</dbReference>
<comment type="caution">
    <text evidence="9">The sequence shown here is derived from an EMBL/GenBank/DDBJ whole genome shotgun (WGS) entry which is preliminary data.</text>
</comment>
<dbReference type="CDD" id="cd11642">
    <property type="entry name" value="SUMT"/>
    <property type="match status" value="1"/>
</dbReference>
<evidence type="ECO:0000256" key="2">
    <source>
        <dbReference type="ARBA" id="ARBA00012162"/>
    </source>
</evidence>
<keyword evidence="6" id="KW-0627">Porphyrin biosynthesis</keyword>
<sequence>MKPNARLTLVGAGPGDPELITLKGLKALQTADVILYDALANEELLAYAPEDCLKIYVGKRSGLHQKQQIEINKMIVGYANSMGHVVRLKGGDPFIFGRGHEEMEYASAFGIQSTYIPGISSAYSVPGLAGIPITKRLVNESFMVVTGTLRDGTVSEDISTSAKSKATVVILMGVGKLKHIVEIFKKERGEEEPIGLIQNGSLPNQRTLYGNLKNIEELQEKEQIQTPAIIIIGKVINEKLETNVISHREHALI</sequence>
<name>A0ABW4VPM1_9BACT</name>
<dbReference type="Gene3D" id="3.40.1010.10">
    <property type="entry name" value="Cobalt-precorrin-4 Transmethylase, Domain 1"/>
    <property type="match status" value="1"/>
</dbReference>
<evidence type="ECO:0000256" key="1">
    <source>
        <dbReference type="ARBA" id="ARBA00005879"/>
    </source>
</evidence>
<protein>
    <recommendedName>
        <fullName evidence="2">uroporphyrinogen-III C-methyltransferase</fullName>
        <ecNumber evidence="2">2.1.1.107</ecNumber>
    </recommendedName>
</protein>
<keyword evidence="5" id="KW-0949">S-adenosyl-L-methionine</keyword>
<dbReference type="PROSITE" id="PS00839">
    <property type="entry name" value="SUMT_1"/>
    <property type="match status" value="1"/>
</dbReference>
<dbReference type="InterPro" id="IPR050161">
    <property type="entry name" value="Siro_Cobalamin_biosynth"/>
</dbReference>
<proteinExistence type="inferred from homology"/>
<comment type="pathway">
    <text evidence="7">Porphyrin-containing compound metabolism; siroheme biosynthesis; precorrin-2 from uroporphyrinogen III: step 1/1.</text>
</comment>
<evidence type="ECO:0000256" key="3">
    <source>
        <dbReference type="ARBA" id="ARBA00022603"/>
    </source>
</evidence>
<dbReference type="EC" id="2.1.1.107" evidence="2"/>
<dbReference type="InterPro" id="IPR003043">
    <property type="entry name" value="Uropor_MeTrfase_CS"/>
</dbReference>
<dbReference type="GO" id="GO:0004851">
    <property type="term" value="F:uroporphyrin-III C-methyltransferase activity"/>
    <property type="evidence" value="ECO:0007669"/>
    <property type="project" value="UniProtKB-EC"/>
</dbReference>
<dbReference type="NCBIfam" id="TIGR01469">
    <property type="entry name" value="cobA_cysG_Cterm"/>
    <property type="match status" value="1"/>
</dbReference>
<reference evidence="10" key="1">
    <citation type="journal article" date="2019" name="Int. J. Syst. Evol. Microbiol.">
        <title>The Global Catalogue of Microorganisms (GCM) 10K type strain sequencing project: providing services to taxonomists for standard genome sequencing and annotation.</title>
        <authorList>
            <consortium name="The Broad Institute Genomics Platform"/>
            <consortium name="The Broad Institute Genome Sequencing Center for Infectious Disease"/>
            <person name="Wu L."/>
            <person name="Ma J."/>
        </authorList>
    </citation>
    <scope>NUCLEOTIDE SEQUENCE [LARGE SCALE GENOMIC DNA]</scope>
    <source>
        <strain evidence="10">CGMCC 1.15180</strain>
    </source>
</reference>
<dbReference type="RefSeq" id="WP_376888063.1">
    <property type="nucleotide sequence ID" value="NZ_JBHUHR010000045.1"/>
</dbReference>
<keyword evidence="3 9" id="KW-0489">Methyltransferase</keyword>
<evidence type="ECO:0000313" key="10">
    <source>
        <dbReference type="Proteomes" id="UP001597361"/>
    </source>
</evidence>
<dbReference type="Gene3D" id="3.30.950.10">
    <property type="entry name" value="Methyltransferase, Cobalt-precorrin-4 Transmethylase, Domain 2"/>
    <property type="match status" value="1"/>
</dbReference>
<evidence type="ECO:0000256" key="5">
    <source>
        <dbReference type="ARBA" id="ARBA00022691"/>
    </source>
</evidence>